<sequence>MKKSLYIFIFFISCLGSPGSLAAQTLNFRNYTVNNGLANSTVYYIHQDSKGFIWFATETGVNRYDGQNFQTFTMDDGLSDNEVLQIREDSKGRIWFLTLNGKLSYYLNNKFHNTENTAVLQKAFCKASFVSFFEDSKHRLWFSTNQREVVMIDGEDVEIFSSDRQYLTTSFIAENKRSEILILNRSNIYKYNNQNFTRLHSEHYPLSAKACFYDPKTKTLSFISKAGFVENNGENWVLKRKVPEEIMRNGISNFFFDNDKNTWINTVGNGVYIVSDSSNTASQHLLPGKYITHGLLDIDGNIWISTIGNGVYMLPELARKMQHYTVSNGLSDNSIYSLVKTPDERLVLGLKNGNLNIIKGNEILLKPLKNAESSYNPIKKLFYDQQNQSIWFASNNTLGEIKSDNKTIRYLRERDNLMYALKSFSISKSGKLAIALAAGVDILENKNAELIFESPNLSNPSLHFPSRAYTVFYDSAERLWFSNINGLQYQYRNKLTKLYQNDNQLKQRITDITELPDKTIACASYGFGVFILKDSKLVRTVTTKDGLGSNICKKVFYADGYLWVITGKGISKVSKDLKAIDNYHKENGLLSNEINDALTDKGSIYVASNGGLSIFGVHMKARKKKAIPLNLNYILINNEIIDLAEKTELNYRSNNLTVNFIGIDFNNPDQIIYEYRLKDDLPWTLTTNNTIEFGSLESGEYHLQIRAKGINSGWSKPILFDFVIKPPIWKTPWFIFLAIIILGPALFFLINTFYKRKRIKERERLLAKTKIIALEQQALQAMMNPHFIFNVMNSIQHFINTKDTVMANQLLTGFARLIRKNLEICNKSYISLEEELSYLSLYLALEKLRFGNKLKYVIDTDPEIDREETFIPSMLLQPFVENAIWHGIMPKETEGNIWIVIKQPEPNLLHICIEDDGIGIDNSYKLKTNDHISRGMELTQERINLLNKFDAPIQLDVQQVEKSGTRVTILIAI</sequence>
<keyword evidence="1" id="KW-1133">Transmembrane helix</keyword>
<keyword evidence="2" id="KW-0732">Signal</keyword>
<dbReference type="RefSeq" id="WP_255901257.1">
    <property type="nucleotide sequence ID" value="NZ_JAFMZO010000002.1"/>
</dbReference>
<dbReference type="SUPFAM" id="SSF55874">
    <property type="entry name" value="ATPase domain of HSP90 chaperone/DNA topoisomerase II/histidine kinase"/>
    <property type="match status" value="1"/>
</dbReference>
<evidence type="ECO:0000259" key="3">
    <source>
        <dbReference type="Pfam" id="PF06580"/>
    </source>
</evidence>
<keyword evidence="1" id="KW-0472">Membrane</keyword>
<gene>
    <name evidence="5" type="ORF">ACFSJU_12415</name>
</gene>
<accession>A0ABW4ZNQ5</accession>
<dbReference type="Proteomes" id="UP001597387">
    <property type="component" value="Unassembled WGS sequence"/>
</dbReference>
<dbReference type="Pfam" id="PF07494">
    <property type="entry name" value="Reg_prop"/>
    <property type="match status" value="2"/>
</dbReference>
<dbReference type="InterPro" id="IPR050640">
    <property type="entry name" value="Bact_2-comp_sensor_kinase"/>
</dbReference>
<dbReference type="Pfam" id="PF06580">
    <property type="entry name" value="His_kinase"/>
    <property type="match status" value="1"/>
</dbReference>
<reference evidence="6" key="1">
    <citation type="journal article" date="2019" name="Int. J. Syst. Evol. Microbiol.">
        <title>The Global Catalogue of Microorganisms (GCM) 10K type strain sequencing project: providing services to taxonomists for standard genome sequencing and annotation.</title>
        <authorList>
            <consortium name="The Broad Institute Genomics Platform"/>
            <consortium name="The Broad Institute Genome Sequencing Center for Infectious Disease"/>
            <person name="Wu L."/>
            <person name="Ma J."/>
        </authorList>
    </citation>
    <scope>NUCLEOTIDE SEQUENCE [LARGE SCALE GENOMIC DNA]</scope>
    <source>
        <strain evidence="6">KCTC 42217</strain>
    </source>
</reference>
<dbReference type="InterPro" id="IPR010559">
    <property type="entry name" value="Sig_transdc_His_kin_internal"/>
</dbReference>
<feature type="signal peptide" evidence="2">
    <location>
        <begin position="1"/>
        <end position="22"/>
    </location>
</feature>
<evidence type="ECO:0000259" key="4">
    <source>
        <dbReference type="Pfam" id="PF07495"/>
    </source>
</evidence>
<dbReference type="EMBL" id="JBHUHZ010000002">
    <property type="protein sequence ID" value="MFD2163201.1"/>
    <property type="molecule type" value="Genomic_DNA"/>
</dbReference>
<organism evidence="5 6">
    <name type="scientific">Paradesertivirga mongoliensis</name>
    <dbReference type="NCBI Taxonomy" id="2100740"/>
    <lineage>
        <taxon>Bacteria</taxon>
        <taxon>Pseudomonadati</taxon>
        <taxon>Bacteroidota</taxon>
        <taxon>Sphingobacteriia</taxon>
        <taxon>Sphingobacteriales</taxon>
        <taxon>Sphingobacteriaceae</taxon>
        <taxon>Paradesertivirga</taxon>
    </lineage>
</organism>
<dbReference type="SUPFAM" id="SSF63829">
    <property type="entry name" value="Calcium-dependent phosphotriesterase"/>
    <property type="match status" value="1"/>
</dbReference>
<dbReference type="PANTHER" id="PTHR34220:SF7">
    <property type="entry name" value="SENSOR HISTIDINE KINASE YPDA"/>
    <property type="match status" value="1"/>
</dbReference>
<dbReference type="InterPro" id="IPR011123">
    <property type="entry name" value="Y_Y_Y"/>
</dbReference>
<dbReference type="InterPro" id="IPR015943">
    <property type="entry name" value="WD40/YVTN_repeat-like_dom_sf"/>
</dbReference>
<dbReference type="Gene3D" id="2.130.10.10">
    <property type="entry name" value="YVTN repeat-like/Quinoprotein amine dehydrogenase"/>
    <property type="match status" value="3"/>
</dbReference>
<evidence type="ECO:0000313" key="5">
    <source>
        <dbReference type="EMBL" id="MFD2163201.1"/>
    </source>
</evidence>
<evidence type="ECO:0000256" key="1">
    <source>
        <dbReference type="SAM" id="Phobius"/>
    </source>
</evidence>
<evidence type="ECO:0000313" key="6">
    <source>
        <dbReference type="Proteomes" id="UP001597387"/>
    </source>
</evidence>
<dbReference type="Pfam" id="PF07495">
    <property type="entry name" value="Y_Y_Y"/>
    <property type="match status" value="1"/>
</dbReference>
<name>A0ABW4ZNQ5_9SPHI</name>
<proteinExistence type="predicted"/>
<dbReference type="PANTHER" id="PTHR34220">
    <property type="entry name" value="SENSOR HISTIDINE KINASE YPDA"/>
    <property type="match status" value="1"/>
</dbReference>
<feature type="domain" description="Signal transduction histidine kinase internal region" evidence="3">
    <location>
        <begin position="775"/>
        <end position="854"/>
    </location>
</feature>
<dbReference type="Gene3D" id="3.30.565.10">
    <property type="entry name" value="Histidine kinase-like ATPase, C-terminal domain"/>
    <property type="match status" value="1"/>
</dbReference>
<dbReference type="InterPro" id="IPR013783">
    <property type="entry name" value="Ig-like_fold"/>
</dbReference>
<dbReference type="InterPro" id="IPR036890">
    <property type="entry name" value="HATPase_C_sf"/>
</dbReference>
<feature type="domain" description="Two component regulator three Y" evidence="4">
    <location>
        <begin position="664"/>
        <end position="724"/>
    </location>
</feature>
<comment type="caution">
    <text evidence="5">The sequence shown here is derived from an EMBL/GenBank/DDBJ whole genome shotgun (WGS) entry which is preliminary data.</text>
</comment>
<keyword evidence="1" id="KW-0812">Transmembrane</keyword>
<feature type="chain" id="PRO_5046519364" evidence="2">
    <location>
        <begin position="23"/>
        <end position="973"/>
    </location>
</feature>
<dbReference type="InterPro" id="IPR011110">
    <property type="entry name" value="Reg_prop"/>
</dbReference>
<protein>
    <submittedName>
        <fullName evidence="5">Two-component regulator propeller domain-containing protein</fullName>
    </submittedName>
</protein>
<dbReference type="Gene3D" id="2.60.40.10">
    <property type="entry name" value="Immunoglobulins"/>
    <property type="match status" value="1"/>
</dbReference>
<dbReference type="SUPFAM" id="SSF69322">
    <property type="entry name" value="Tricorn protease domain 2"/>
    <property type="match status" value="1"/>
</dbReference>
<keyword evidence="6" id="KW-1185">Reference proteome</keyword>
<evidence type="ECO:0000256" key="2">
    <source>
        <dbReference type="SAM" id="SignalP"/>
    </source>
</evidence>
<feature type="transmembrane region" description="Helical" evidence="1">
    <location>
        <begin position="733"/>
        <end position="754"/>
    </location>
</feature>